<dbReference type="PROSITE" id="PS50004">
    <property type="entry name" value="C2"/>
    <property type="match status" value="1"/>
</dbReference>
<name>A0A8J2WQN9_9CRUS</name>
<organism evidence="4 5">
    <name type="scientific">Daphnia galeata</name>
    <dbReference type="NCBI Taxonomy" id="27404"/>
    <lineage>
        <taxon>Eukaryota</taxon>
        <taxon>Metazoa</taxon>
        <taxon>Ecdysozoa</taxon>
        <taxon>Arthropoda</taxon>
        <taxon>Crustacea</taxon>
        <taxon>Branchiopoda</taxon>
        <taxon>Diplostraca</taxon>
        <taxon>Cladocera</taxon>
        <taxon>Anomopoda</taxon>
        <taxon>Daphniidae</taxon>
        <taxon>Daphnia</taxon>
    </lineage>
</organism>
<comment type="caution">
    <text evidence="4">The sequence shown here is derived from an EMBL/GenBank/DDBJ whole genome shotgun (WGS) entry which is preliminary data.</text>
</comment>
<reference evidence="4" key="1">
    <citation type="submission" date="2021-11" db="EMBL/GenBank/DDBJ databases">
        <authorList>
            <person name="Schell T."/>
        </authorList>
    </citation>
    <scope>NUCLEOTIDE SEQUENCE</scope>
    <source>
        <strain evidence="4">M5</strain>
    </source>
</reference>
<dbReference type="Gene3D" id="2.60.40.150">
    <property type="entry name" value="C2 domain"/>
    <property type="match status" value="1"/>
</dbReference>
<feature type="domain" description="C2" evidence="3">
    <location>
        <begin position="698"/>
        <end position="829"/>
    </location>
</feature>
<evidence type="ECO:0000256" key="2">
    <source>
        <dbReference type="SAM" id="MobiDB-lite"/>
    </source>
</evidence>
<dbReference type="EMBL" id="CAKKLH010000280">
    <property type="protein sequence ID" value="CAH0107864.1"/>
    <property type="molecule type" value="Genomic_DNA"/>
</dbReference>
<dbReference type="AlphaFoldDB" id="A0A8J2WQN9"/>
<proteinExistence type="inferred from homology"/>
<protein>
    <recommendedName>
        <fullName evidence="3">C2 domain-containing protein</fullName>
    </recommendedName>
</protein>
<dbReference type="SMART" id="SM00239">
    <property type="entry name" value="C2"/>
    <property type="match status" value="1"/>
</dbReference>
<evidence type="ECO:0000313" key="5">
    <source>
        <dbReference type="Proteomes" id="UP000789390"/>
    </source>
</evidence>
<dbReference type="InterPro" id="IPR039725">
    <property type="entry name" value="CC2D1A/B"/>
</dbReference>
<accession>A0A8J2WQN9</accession>
<evidence type="ECO:0000259" key="3">
    <source>
        <dbReference type="PROSITE" id="PS50004"/>
    </source>
</evidence>
<dbReference type="Pfam" id="PF00168">
    <property type="entry name" value="C2"/>
    <property type="match status" value="1"/>
</dbReference>
<dbReference type="PANTHER" id="PTHR13076">
    <property type="entry name" value="COILED-COIL AND C2 DOMAIN-CONTAINING PROTEIN 1-LIKE"/>
    <property type="match status" value="1"/>
</dbReference>
<feature type="compositionally biased region" description="Low complexity" evidence="2">
    <location>
        <begin position="1"/>
        <end position="21"/>
    </location>
</feature>
<feature type="compositionally biased region" description="Pro residues" evidence="2">
    <location>
        <begin position="460"/>
        <end position="469"/>
    </location>
</feature>
<feature type="compositionally biased region" description="Polar residues" evidence="2">
    <location>
        <begin position="484"/>
        <end position="509"/>
    </location>
</feature>
<dbReference type="InterPro" id="IPR000008">
    <property type="entry name" value="C2_dom"/>
</dbReference>
<dbReference type="SMART" id="SM00685">
    <property type="entry name" value="DM14"/>
    <property type="match status" value="4"/>
</dbReference>
<feature type="region of interest" description="Disordered" evidence="2">
    <location>
        <begin position="1"/>
        <end position="77"/>
    </location>
</feature>
<feature type="region of interest" description="Disordered" evidence="2">
    <location>
        <begin position="450"/>
        <end position="509"/>
    </location>
</feature>
<evidence type="ECO:0000256" key="1">
    <source>
        <dbReference type="ARBA" id="ARBA00010672"/>
    </source>
</evidence>
<dbReference type="InterPro" id="IPR006608">
    <property type="entry name" value="CC2D1A/B_DM14"/>
</dbReference>
<gene>
    <name evidence="4" type="ORF">DGAL_LOCUS11198</name>
</gene>
<dbReference type="SUPFAM" id="SSF49562">
    <property type="entry name" value="C2 domain (Calcium/lipid-binding domain, CaLB)"/>
    <property type="match status" value="1"/>
</dbReference>
<dbReference type="Proteomes" id="UP000789390">
    <property type="component" value="Unassembled WGS sequence"/>
</dbReference>
<feature type="region of interest" description="Disordered" evidence="2">
    <location>
        <begin position="191"/>
        <end position="217"/>
    </location>
</feature>
<sequence>MFSFGNKKSNPTPKSKSTEPSQVSGTKPRNLAQFGFLDMGFQNEDMMGAENSDDEDLEAELSALTQGSSNKHQKKATKKLISEKELAAMVSSSLADLPSDAEISDVDDEEVENELVELCGHEDSLQTEKPINKEPSLNMEAVTILLNERLDMYKVAESNASKMGDTMKARRGIKSLNDLLKETRSGKSIVMEDIPPPLADSNKAIPKPVPKKDITNNPTNLDAVTHEGDILAPILPVKAPVRVAPLPPNIVPPIPPRVMVPKPIAEEDDQRRESGDNLLIQPSTIPLNIENALARRQELKNAALQAKRIGDQAKALQFVRLVKVCDQMIDSAKQGLSVDWSGLPSVDLGSEGIVASNIPETRSAEVKPENLTIQNDIVSLPMDVTNEPIMPIQGPIIPVPQSTLEALEQRLAKYQSIMQQAQEEGNSSKARRFGRIVKQYQDAIKFNKQGKPIPFDELPDPPGYPPIPGAPRKAEDMEGLVVTPAQSSETPPSESTVVTPEKSSTLQPSTSTLIPAQLPKISPTKTPSATRQDKQLAVLLERQNMFKHAALEAKKSKDLELAKEYLRMAKGIDPLISANKCGVPVDMDTLPIPPQMKLRSTTDKHGSSNLQQATDDFVILSSEDCVSMPTLEQKTIFAQLEADLLVQLKMCSDNKEHYKLMGDIASANRFDQLALHTRKDLDVIRSSAMRGDTVPRWKNEMRTFSIVKCNTDLKDDDMEVTVLRGLSYNVVNPKTIDTYVRFEVPVPNIENPSKDKTNTVKDTNSPEYNETFHVNISRQSRTLLRIFKAKVIKFEVWAKGGFLRSDILIGTASVKLMDLLNHCQIHEAVDLMDGRKPVGGKLEVKIRLRNPIVGKEMEQVQEKWTVLTC</sequence>
<dbReference type="GO" id="GO:0001227">
    <property type="term" value="F:DNA-binding transcription repressor activity, RNA polymerase II-specific"/>
    <property type="evidence" value="ECO:0007669"/>
    <property type="project" value="InterPro"/>
</dbReference>
<dbReference type="InterPro" id="IPR035892">
    <property type="entry name" value="C2_domain_sf"/>
</dbReference>
<keyword evidence="5" id="KW-1185">Reference proteome</keyword>
<comment type="similarity">
    <text evidence="1">Belongs to the CC2D1 family.</text>
</comment>
<evidence type="ECO:0000313" key="4">
    <source>
        <dbReference type="EMBL" id="CAH0107864.1"/>
    </source>
</evidence>
<dbReference type="Pfam" id="PF21528">
    <property type="entry name" value="CC2D1A-B_DM14"/>
    <property type="match status" value="4"/>
</dbReference>
<dbReference type="PANTHER" id="PTHR13076:SF9">
    <property type="entry name" value="COILED-COIL AND C2 DOMAIN-CONTAINING PROTEIN 1-LIKE"/>
    <property type="match status" value="1"/>
</dbReference>
<dbReference type="OrthoDB" id="19996at2759"/>